<proteinExistence type="predicted"/>
<feature type="region of interest" description="Disordered" evidence="1">
    <location>
        <begin position="342"/>
        <end position="426"/>
    </location>
</feature>
<dbReference type="InterPro" id="IPR018391">
    <property type="entry name" value="PQQ_b-propeller_rpt"/>
</dbReference>
<sequence length="426" mass="45082">MTATDGGAAAERFGGRRRFMVLGAGGLAAVAGGVGTWRLLGGDAEQWPWEEVWAQPLDGVTPLALNAHAGVLYLSGFGGMTAVDQSRGGKRWEALSEFDLQSTPAFGAGVVCVTGVRTGGRTVVNGIEASSGRVLWEREVDGLTEHAPTPAAGDIMLVVIGKASVASDTVVHAFDARSGQVRWSTKLPAKTVGPSAPVSGNGLVHLTTGVFSEGSMAWALDLATGALRWKSPSEGFLGAPVLAGRELHLTANPSGGSADQRHNAFVTLDAVSGKDLRRAGNLPVGTELRVQRVGGTVSAAVRRYGDEYRTTLAAVDVSTGRLRWQADTGIDIVRTFRVSGDTVLAGGNEPPGDDRFLSRPGLRRRHRPPPLDPRHGDPRQLGGPRPGRRHGVCPHPRQGVHRPGHAQLPRRRIRHHPPAPLPVRQR</sequence>
<feature type="domain" description="Pyrrolo-quinoline quinone repeat" evidence="3">
    <location>
        <begin position="80"/>
        <end position="158"/>
    </location>
</feature>
<evidence type="ECO:0000256" key="2">
    <source>
        <dbReference type="SAM" id="Phobius"/>
    </source>
</evidence>
<keyword evidence="2" id="KW-1133">Transmembrane helix</keyword>
<reference evidence="4" key="1">
    <citation type="submission" date="2022-10" db="EMBL/GenBank/DDBJ databases">
        <title>The complete genomes of actinobacterial strains from the NBC collection.</title>
        <authorList>
            <person name="Joergensen T.S."/>
            <person name="Alvarez Arevalo M."/>
            <person name="Sterndorff E.B."/>
            <person name="Faurdal D."/>
            <person name="Vuksanovic O."/>
            <person name="Mourched A.-S."/>
            <person name="Charusanti P."/>
            <person name="Shaw S."/>
            <person name="Blin K."/>
            <person name="Weber T."/>
        </authorList>
    </citation>
    <scope>NUCLEOTIDE SEQUENCE</scope>
    <source>
        <strain evidence="4">NBC_00093</strain>
    </source>
</reference>
<evidence type="ECO:0000259" key="3">
    <source>
        <dbReference type="Pfam" id="PF13360"/>
    </source>
</evidence>
<dbReference type="AlphaFoldDB" id="A0AAU2A974"/>
<dbReference type="SUPFAM" id="SSF50998">
    <property type="entry name" value="Quinoprotein alcohol dehydrogenase-like"/>
    <property type="match status" value="1"/>
</dbReference>
<dbReference type="Pfam" id="PF13360">
    <property type="entry name" value="PQQ_2"/>
    <property type="match status" value="2"/>
</dbReference>
<accession>A0AAU2A974</accession>
<evidence type="ECO:0000313" key="4">
    <source>
        <dbReference type="EMBL" id="WTT20094.1"/>
    </source>
</evidence>
<name>A0AAU2A974_9ACTN</name>
<dbReference type="Gene3D" id="2.130.10.10">
    <property type="entry name" value="YVTN repeat-like/Quinoprotein amine dehydrogenase"/>
    <property type="match status" value="1"/>
</dbReference>
<gene>
    <name evidence="4" type="ORF">OHA22_33485</name>
</gene>
<dbReference type="InterPro" id="IPR015943">
    <property type="entry name" value="WD40/YVTN_repeat-like_dom_sf"/>
</dbReference>
<protein>
    <submittedName>
        <fullName evidence="4">PQQ-like beta-propeller repeat protein</fullName>
    </submittedName>
</protein>
<feature type="compositionally biased region" description="Basic residues" evidence="1">
    <location>
        <begin position="386"/>
        <end position="417"/>
    </location>
</feature>
<feature type="domain" description="Pyrrolo-quinoline quinone repeat" evidence="3">
    <location>
        <begin position="168"/>
        <end position="344"/>
    </location>
</feature>
<keyword evidence="2" id="KW-0812">Transmembrane</keyword>
<dbReference type="SMART" id="SM00564">
    <property type="entry name" value="PQQ"/>
    <property type="match status" value="4"/>
</dbReference>
<dbReference type="EMBL" id="CP108222">
    <property type="protein sequence ID" value="WTT20094.1"/>
    <property type="molecule type" value="Genomic_DNA"/>
</dbReference>
<dbReference type="InterPro" id="IPR002372">
    <property type="entry name" value="PQQ_rpt_dom"/>
</dbReference>
<feature type="transmembrane region" description="Helical" evidence="2">
    <location>
        <begin position="19"/>
        <end position="40"/>
    </location>
</feature>
<dbReference type="InterPro" id="IPR011047">
    <property type="entry name" value="Quinoprotein_ADH-like_sf"/>
</dbReference>
<dbReference type="PANTHER" id="PTHR34512:SF30">
    <property type="entry name" value="OUTER MEMBRANE PROTEIN ASSEMBLY FACTOR BAMB"/>
    <property type="match status" value="1"/>
</dbReference>
<evidence type="ECO:0000256" key="1">
    <source>
        <dbReference type="SAM" id="MobiDB-lite"/>
    </source>
</evidence>
<dbReference type="PANTHER" id="PTHR34512">
    <property type="entry name" value="CELL SURFACE PROTEIN"/>
    <property type="match status" value="1"/>
</dbReference>
<organism evidence="4">
    <name type="scientific">Streptomyces sp. NBC_00093</name>
    <dbReference type="NCBI Taxonomy" id="2975649"/>
    <lineage>
        <taxon>Bacteria</taxon>
        <taxon>Bacillati</taxon>
        <taxon>Actinomycetota</taxon>
        <taxon>Actinomycetes</taxon>
        <taxon>Kitasatosporales</taxon>
        <taxon>Streptomycetaceae</taxon>
        <taxon>Streptomyces</taxon>
    </lineage>
</organism>
<keyword evidence="2" id="KW-0472">Membrane</keyword>